<feature type="domain" description="Reverse transcriptase" evidence="1">
    <location>
        <begin position="68"/>
        <end position="195"/>
    </location>
</feature>
<dbReference type="Proteomes" id="UP001085076">
    <property type="component" value="Miscellaneous, Linkage group lg01"/>
</dbReference>
<evidence type="ECO:0000313" key="2">
    <source>
        <dbReference type="EMBL" id="KAJ0984947.1"/>
    </source>
</evidence>
<gene>
    <name evidence="2" type="ORF">J5N97_003303</name>
</gene>
<dbReference type="InterPro" id="IPR043502">
    <property type="entry name" value="DNA/RNA_pol_sf"/>
</dbReference>
<evidence type="ECO:0000259" key="1">
    <source>
        <dbReference type="Pfam" id="PF00078"/>
    </source>
</evidence>
<dbReference type="InterPro" id="IPR000477">
    <property type="entry name" value="RT_dom"/>
</dbReference>
<organism evidence="2 3">
    <name type="scientific">Dioscorea zingiberensis</name>
    <dbReference type="NCBI Taxonomy" id="325984"/>
    <lineage>
        <taxon>Eukaryota</taxon>
        <taxon>Viridiplantae</taxon>
        <taxon>Streptophyta</taxon>
        <taxon>Embryophyta</taxon>
        <taxon>Tracheophyta</taxon>
        <taxon>Spermatophyta</taxon>
        <taxon>Magnoliopsida</taxon>
        <taxon>Liliopsida</taxon>
        <taxon>Dioscoreales</taxon>
        <taxon>Dioscoreaceae</taxon>
        <taxon>Dioscorea</taxon>
    </lineage>
</organism>
<proteinExistence type="predicted"/>
<reference evidence="2" key="2">
    <citation type="journal article" date="2022" name="Hortic Res">
        <title>The genome of Dioscorea zingiberensis sheds light on the biosynthesis, origin and evolution of the medicinally important diosgenin saponins.</title>
        <authorList>
            <person name="Li Y."/>
            <person name="Tan C."/>
            <person name="Li Z."/>
            <person name="Guo J."/>
            <person name="Li S."/>
            <person name="Chen X."/>
            <person name="Wang C."/>
            <person name="Dai X."/>
            <person name="Yang H."/>
            <person name="Song W."/>
            <person name="Hou L."/>
            <person name="Xu J."/>
            <person name="Tong Z."/>
            <person name="Xu A."/>
            <person name="Yuan X."/>
            <person name="Wang W."/>
            <person name="Yang Q."/>
            <person name="Chen L."/>
            <person name="Sun Z."/>
            <person name="Wang K."/>
            <person name="Pan B."/>
            <person name="Chen J."/>
            <person name="Bao Y."/>
            <person name="Liu F."/>
            <person name="Qi X."/>
            <person name="Gang D.R."/>
            <person name="Wen J."/>
            <person name="Li J."/>
        </authorList>
    </citation>
    <scope>NUCLEOTIDE SEQUENCE</scope>
    <source>
        <strain evidence="2">Dzin_1.0</strain>
    </source>
</reference>
<reference evidence="2" key="1">
    <citation type="submission" date="2021-03" db="EMBL/GenBank/DDBJ databases">
        <authorList>
            <person name="Li Z."/>
            <person name="Yang C."/>
        </authorList>
    </citation>
    <scope>NUCLEOTIDE SEQUENCE</scope>
    <source>
        <strain evidence="2">Dzin_1.0</strain>
        <tissue evidence="2">Leaf</tissue>
    </source>
</reference>
<dbReference type="SUPFAM" id="SSF56672">
    <property type="entry name" value="DNA/RNA polymerases"/>
    <property type="match status" value="1"/>
</dbReference>
<dbReference type="AlphaFoldDB" id="A0A9D5HR48"/>
<evidence type="ECO:0000313" key="3">
    <source>
        <dbReference type="Proteomes" id="UP001085076"/>
    </source>
</evidence>
<name>A0A9D5HR48_9LILI</name>
<dbReference type="OrthoDB" id="785313at2759"/>
<sequence length="204" mass="23691">MRPITRYEIYSALKSMAKGKAPGPNGFTVEFFLAYWHIIGDSITEAIEHFFFRGLLPNSWNQTLITLIPKKENPQIVQDYRPIALCNVNYKIITKILSNRIRDVLPYLIGKEQSAFIKERNITDNILLAQEVAHTLEKNHKPHPMMMVKIDMEKAYDIMRWDAILAVLTKMKFPPKWITWIKACIETPSMAFIINGRIGKFIKP</sequence>
<accession>A0A9D5HR48</accession>
<protein>
    <recommendedName>
        <fullName evidence="1">Reverse transcriptase domain-containing protein</fullName>
    </recommendedName>
</protein>
<dbReference type="EMBL" id="JAGGNH010000001">
    <property type="protein sequence ID" value="KAJ0984947.1"/>
    <property type="molecule type" value="Genomic_DNA"/>
</dbReference>
<keyword evidence="3" id="KW-1185">Reference proteome</keyword>
<comment type="caution">
    <text evidence="2">The sequence shown here is derived from an EMBL/GenBank/DDBJ whole genome shotgun (WGS) entry which is preliminary data.</text>
</comment>
<dbReference type="PANTHER" id="PTHR19446">
    <property type="entry name" value="REVERSE TRANSCRIPTASES"/>
    <property type="match status" value="1"/>
</dbReference>
<dbReference type="CDD" id="cd01650">
    <property type="entry name" value="RT_nLTR_like"/>
    <property type="match status" value="1"/>
</dbReference>
<dbReference type="Pfam" id="PF00078">
    <property type="entry name" value="RVT_1"/>
    <property type="match status" value="1"/>
</dbReference>